<gene>
    <name evidence="1" type="ORF">PXEA_LOCUS27041</name>
</gene>
<sequence>MRLSGDLRPEAQWRCQRVNSRTALAGKINIYVKTGAQVNEAAAEIPMQAGDDCDHANQTNEEGCVKVTVFLKPIHMIMGKVNYSYLIILHGRE</sequence>
<dbReference type="EMBL" id="CAAALY010246071">
    <property type="protein sequence ID" value="VEL33601.1"/>
    <property type="molecule type" value="Genomic_DNA"/>
</dbReference>
<reference evidence="1" key="1">
    <citation type="submission" date="2018-11" db="EMBL/GenBank/DDBJ databases">
        <authorList>
            <consortium name="Pathogen Informatics"/>
        </authorList>
    </citation>
    <scope>NUCLEOTIDE SEQUENCE</scope>
</reference>
<name>A0A3S5AN40_9PLAT</name>
<evidence type="ECO:0000313" key="2">
    <source>
        <dbReference type="Proteomes" id="UP000784294"/>
    </source>
</evidence>
<protein>
    <submittedName>
        <fullName evidence="1">Uncharacterized protein</fullName>
    </submittedName>
</protein>
<organism evidence="1 2">
    <name type="scientific">Protopolystoma xenopodis</name>
    <dbReference type="NCBI Taxonomy" id="117903"/>
    <lineage>
        <taxon>Eukaryota</taxon>
        <taxon>Metazoa</taxon>
        <taxon>Spiralia</taxon>
        <taxon>Lophotrochozoa</taxon>
        <taxon>Platyhelminthes</taxon>
        <taxon>Monogenea</taxon>
        <taxon>Polyopisthocotylea</taxon>
        <taxon>Polystomatidea</taxon>
        <taxon>Polystomatidae</taxon>
        <taxon>Protopolystoma</taxon>
    </lineage>
</organism>
<keyword evidence="2" id="KW-1185">Reference proteome</keyword>
<comment type="caution">
    <text evidence="1">The sequence shown here is derived from an EMBL/GenBank/DDBJ whole genome shotgun (WGS) entry which is preliminary data.</text>
</comment>
<dbReference type="AlphaFoldDB" id="A0A3S5AN40"/>
<accession>A0A3S5AN40</accession>
<dbReference type="Proteomes" id="UP000784294">
    <property type="component" value="Unassembled WGS sequence"/>
</dbReference>
<evidence type="ECO:0000313" key="1">
    <source>
        <dbReference type="EMBL" id="VEL33601.1"/>
    </source>
</evidence>
<proteinExistence type="predicted"/>